<evidence type="ECO:0000313" key="2">
    <source>
        <dbReference type="EMBL" id="RZC64681.1"/>
    </source>
</evidence>
<accession>A0A4Y7JXG1</accession>
<reference evidence="2 3" key="1">
    <citation type="journal article" date="2018" name="Science">
        <title>The opium poppy genome and morphinan production.</title>
        <authorList>
            <person name="Guo L."/>
            <person name="Winzer T."/>
            <person name="Yang X."/>
            <person name="Li Y."/>
            <person name="Ning Z."/>
            <person name="He Z."/>
            <person name="Teodor R."/>
            <person name="Lu Y."/>
            <person name="Bowser T.A."/>
            <person name="Graham I.A."/>
            <person name="Ye K."/>
        </authorList>
    </citation>
    <scope>NUCLEOTIDE SEQUENCE [LARGE SCALE GENOMIC DNA]</scope>
    <source>
        <strain evidence="3">cv. HN1</strain>
        <tissue evidence="2">Leaves</tissue>
    </source>
</reference>
<dbReference type="Gene3D" id="3.10.280.10">
    <property type="entry name" value="Mitochondrial glycoprotein"/>
    <property type="match status" value="1"/>
</dbReference>
<dbReference type="OrthoDB" id="10392558at2759"/>
<evidence type="ECO:0000313" key="3">
    <source>
        <dbReference type="Proteomes" id="UP000316621"/>
    </source>
</evidence>
<feature type="region of interest" description="Disordered" evidence="1">
    <location>
        <begin position="1"/>
        <end position="41"/>
    </location>
</feature>
<dbReference type="InterPro" id="IPR036561">
    <property type="entry name" value="MAM33_sf"/>
</dbReference>
<dbReference type="Pfam" id="PF02330">
    <property type="entry name" value="MAM33"/>
    <property type="match status" value="1"/>
</dbReference>
<evidence type="ECO:0000256" key="1">
    <source>
        <dbReference type="SAM" id="MobiDB-lite"/>
    </source>
</evidence>
<dbReference type="PANTHER" id="PTHR10826:SF41">
    <property type="entry name" value="MITOCHONDRIAL GLYCOPROTEIN FAMILY PROTEIN"/>
    <property type="match status" value="1"/>
</dbReference>
<sequence>MDLKQKTFLSGKRKVLDEDKQMGSGSDSSPHNPCSHAGPFRPSSRAGSIIMHLPEISQIGSFSLAHSPLSAANKKSSFSQYRPCPHAGAGSMPLAELASSSLAQKQPTGDRALIDLVDRAFRRSKIVLHKLYEAAQGIKFPFEFADSLGDDHVILFRDYCGERICATVRHEVDEQEMDTKGRQILLDVSVAKPTGQTLLFGLKANEKDGISIMCMGFESRKGPDEYKKARPNFCDLDANLQKAMHGYLEARGFVPMTITIICDYLHAREVKKSTMFLKGLKSFFSA</sequence>
<gene>
    <name evidence="2" type="ORF">C5167_008371</name>
</gene>
<keyword evidence="3" id="KW-1185">Reference proteome</keyword>
<protein>
    <submittedName>
        <fullName evidence="2">Uncharacterized protein</fullName>
    </submittedName>
</protein>
<dbReference type="EMBL" id="CM010720">
    <property type="protein sequence ID" value="RZC64681.1"/>
    <property type="molecule type" value="Genomic_DNA"/>
</dbReference>
<proteinExistence type="predicted"/>
<dbReference type="PANTHER" id="PTHR10826">
    <property type="entry name" value="COMPLEMENT COMPONENT 1"/>
    <property type="match status" value="1"/>
</dbReference>
<dbReference type="Gramene" id="RZC64681">
    <property type="protein sequence ID" value="RZC64681"/>
    <property type="gene ID" value="C5167_008371"/>
</dbReference>
<dbReference type="GO" id="GO:0005759">
    <property type="term" value="C:mitochondrial matrix"/>
    <property type="evidence" value="ECO:0007669"/>
    <property type="project" value="InterPro"/>
</dbReference>
<organism evidence="2 3">
    <name type="scientific">Papaver somniferum</name>
    <name type="common">Opium poppy</name>
    <dbReference type="NCBI Taxonomy" id="3469"/>
    <lineage>
        <taxon>Eukaryota</taxon>
        <taxon>Viridiplantae</taxon>
        <taxon>Streptophyta</taxon>
        <taxon>Embryophyta</taxon>
        <taxon>Tracheophyta</taxon>
        <taxon>Spermatophyta</taxon>
        <taxon>Magnoliopsida</taxon>
        <taxon>Ranunculales</taxon>
        <taxon>Papaveraceae</taxon>
        <taxon>Papaveroideae</taxon>
        <taxon>Papaver</taxon>
    </lineage>
</organism>
<dbReference type="Proteomes" id="UP000316621">
    <property type="component" value="Chromosome 6"/>
</dbReference>
<dbReference type="AlphaFoldDB" id="A0A4Y7JXG1"/>
<dbReference type="InterPro" id="IPR003428">
    <property type="entry name" value="MAM33"/>
</dbReference>
<feature type="compositionally biased region" description="Polar residues" evidence="1">
    <location>
        <begin position="23"/>
        <end position="32"/>
    </location>
</feature>
<name>A0A4Y7JXG1_PAPSO</name>
<dbReference type="SUPFAM" id="SSF54529">
    <property type="entry name" value="Mitochondrial glycoprotein MAM33-like"/>
    <property type="match status" value="1"/>
</dbReference>